<dbReference type="RefSeq" id="WP_308868585.1">
    <property type="nucleotide sequence ID" value="NZ_JAVFWO010000004.1"/>
</dbReference>
<dbReference type="EMBL" id="JAVFWO010000004">
    <property type="protein sequence ID" value="MDQ7878982.1"/>
    <property type="molecule type" value="Genomic_DNA"/>
</dbReference>
<dbReference type="Proteomes" id="UP001235133">
    <property type="component" value="Unassembled WGS sequence"/>
</dbReference>
<keyword evidence="3" id="KW-1185">Reference proteome</keyword>
<accession>A0ABU0Z315</accession>
<name>A0ABU0Z315_9MICO</name>
<dbReference type="InterPro" id="IPR013780">
    <property type="entry name" value="Glyco_hydro_b"/>
</dbReference>
<evidence type="ECO:0000313" key="3">
    <source>
        <dbReference type="Proteomes" id="UP001235133"/>
    </source>
</evidence>
<proteinExistence type="predicted"/>
<dbReference type="Pfam" id="PF08533">
    <property type="entry name" value="Glyco_hydro_42C"/>
    <property type="match status" value="1"/>
</dbReference>
<reference evidence="2 3" key="1">
    <citation type="submission" date="2023-08" db="EMBL/GenBank/DDBJ databases">
        <title>Microbacterium psychrotolerans sp. nov., a psychrotolerant bacterium isolated from soil in Heilongjiang Province, China.</title>
        <authorList>
            <person name="An P."/>
            <person name="Zhao D."/>
            <person name="Xiang H."/>
        </authorList>
    </citation>
    <scope>NUCLEOTIDE SEQUENCE [LARGE SCALE GENOMIC DNA]</scope>
    <source>
        <strain evidence="2 3">QXD-8</strain>
    </source>
</reference>
<gene>
    <name evidence="2" type="ORF">Q9R08_13410</name>
</gene>
<evidence type="ECO:0000259" key="1">
    <source>
        <dbReference type="Pfam" id="PF08533"/>
    </source>
</evidence>
<dbReference type="Gene3D" id="2.60.40.1180">
    <property type="entry name" value="Golgi alpha-mannosidase II"/>
    <property type="match status" value="1"/>
</dbReference>
<protein>
    <submittedName>
        <fullName evidence="2">Beta-galactosidase C-terminal domain</fullName>
    </submittedName>
</protein>
<evidence type="ECO:0000313" key="2">
    <source>
        <dbReference type="EMBL" id="MDQ7878982.1"/>
    </source>
</evidence>
<dbReference type="InterPro" id="IPR013739">
    <property type="entry name" value="Beta_galactosidase_C"/>
</dbReference>
<comment type="caution">
    <text evidence="2">The sequence shown here is derived from an EMBL/GenBank/DDBJ whole genome shotgun (WGS) entry which is preliminary data.</text>
</comment>
<sequence length="97" mass="10654">MPDLRPRPLSHLVTRALERHDLVGPYADVPGLELATRIAADGQAVDFLLHHGPRDATIRLHSDGTDLLTGRELDAGDVIVLHPTDVIVIRRMQPSRG</sequence>
<feature type="domain" description="Beta-galactosidase C-terminal" evidence="1">
    <location>
        <begin position="31"/>
        <end position="91"/>
    </location>
</feature>
<organism evidence="2 3">
    <name type="scientific">Microbacterium psychrotolerans</name>
    <dbReference type="NCBI Taxonomy" id="3068321"/>
    <lineage>
        <taxon>Bacteria</taxon>
        <taxon>Bacillati</taxon>
        <taxon>Actinomycetota</taxon>
        <taxon>Actinomycetes</taxon>
        <taxon>Micrococcales</taxon>
        <taxon>Microbacteriaceae</taxon>
        <taxon>Microbacterium</taxon>
    </lineage>
</organism>